<name>A0AAJ1IHY7_9SPIO</name>
<sequence>MKGLELAERYFYAFGADMVEGVSADLLPRVAAGLAGPGSECLGYDDTHSRDHDWGPGFCLWLTDEDFERYGGQLSAAYDSLPQIFEGYGPRISSPGEEHRIGVCRASDFFKRYTGFSGLPRSTGEWMAAPGNFGLCTNGRVFHDPSGFFTGRRKQLHEQYPEAIRLKHLSARCLDAGQAGQYNLQRSTARGDIFAAAHDRSRFCESVLKIVFLLNREFPPYYKWLSRAARTLPVLGERTATAVELILAEDLRTEIIEALCADIACELRLQAGSKLEDDFLVNQAIHINERIDDQQVRSLPFQYFR</sequence>
<evidence type="ECO:0000259" key="1">
    <source>
        <dbReference type="Pfam" id="PF13228"/>
    </source>
</evidence>
<proteinExistence type="predicted"/>
<dbReference type="Pfam" id="PF13228">
    <property type="entry name" value="DUF4037"/>
    <property type="match status" value="1"/>
</dbReference>
<evidence type="ECO:0000313" key="2">
    <source>
        <dbReference type="EMBL" id="MDC7228278.1"/>
    </source>
</evidence>
<protein>
    <submittedName>
        <fullName evidence="2">DUF4037 domain-containing protein</fullName>
    </submittedName>
</protein>
<feature type="domain" description="DUF4037" evidence="1">
    <location>
        <begin position="135"/>
        <end position="225"/>
    </location>
</feature>
<dbReference type="Proteomes" id="UP001221217">
    <property type="component" value="Unassembled WGS sequence"/>
</dbReference>
<dbReference type="AlphaFoldDB" id="A0AAJ1IHY7"/>
<dbReference type="InterPro" id="IPR025117">
    <property type="entry name" value="DUF4037"/>
</dbReference>
<gene>
    <name evidence="2" type="ORF">PQJ61_16065</name>
</gene>
<reference evidence="2 3" key="1">
    <citation type="submission" date="2022-12" db="EMBL/GenBank/DDBJ databases">
        <title>Metagenome assembled genome from gulf of manar.</title>
        <authorList>
            <person name="Kohli P."/>
            <person name="Pk S."/>
            <person name="Venkata Ramana C."/>
            <person name="Sasikala C."/>
        </authorList>
    </citation>
    <scope>NUCLEOTIDE SEQUENCE [LARGE SCALE GENOMIC DNA]</scope>
    <source>
        <strain evidence="2">JB008</strain>
    </source>
</reference>
<organism evidence="2 3">
    <name type="scientific">Candidatus Thalassospirochaeta sargassi</name>
    <dbReference type="NCBI Taxonomy" id="3119039"/>
    <lineage>
        <taxon>Bacteria</taxon>
        <taxon>Pseudomonadati</taxon>
        <taxon>Spirochaetota</taxon>
        <taxon>Spirochaetia</taxon>
        <taxon>Spirochaetales</taxon>
        <taxon>Spirochaetaceae</taxon>
        <taxon>Candidatus Thalassospirochaeta</taxon>
    </lineage>
</organism>
<dbReference type="EMBL" id="JAQQAL010000044">
    <property type="protein sequence ID" value="MDC7228278.1"/>
    <property type="molecule type" value="Genomic_DNA"/>
</dbReference>
<evidence type="ECO:0000313" key="3">
    <source>
        <dbReference type="Proteomes" id="UP001221217"/>
    </source>
</evidence>
<comment type="caution">
    <text evidence="2">The sequence shown here is derived from an EMBL/GenBank/DDBJ whole genome shotgun (WGS) entry which is preliminary data.</text>
</comment>
<accession>A0AAJ1IHY7</accession>